<evidence type="ECO:0000256" key="1">
    <source>
        <dbReference type="ARBA" id="ARBA00022676"/>
    </source>
</evidence>
<evidence type="ECO:0000313" key="5">
    <source>
        <dbReference type="EMBL" id="KAK9161205.1"/>
    </source>
</evidence>
<dbReference type="InterPro" id="IPR050587">
    <property type="entry name" value="GNT1/Glycosyltrans_8"/>
</dbReference>
<dbReference type="Pfam" id="PF01501">
    <property type="entry name" value="Glyco_transf_8"/>
    <property type="match status" value="1"/>
</dbReference>
<sequence>MVSSKPHVTRILPISSSVFKLRLLIISLLSLSLSLFLLVMTYTSTSPINIDHIQDIIMSSSSDQSNNKALHISFNDESNVVEINQRLIEQSRHSRVLEFLAKELGGKKRKFIKVGLVNTHHHKKLEDDIYEWKGFGETSVVNFERVPKERRWEEFFPEWIDEEEKWNKPACPNIPMPRYEDYDEFDVVVARFPCKSHVNNNVGHDQIREGIRDVFMLQVNLVVANLVVKNGRRSPNNCDYYEDVKEVYVVFLGSCGPMWEIFRCDDLLFKQDQEGENDEHFWIYKPEFKRLEQKVNMPVGTCQIAAAHDHQQKVRSVPKLSLDDQDLNYDFSKLDDSNIEDPKEAYVTVLHSSEAYVCGAIALAQSIIQTNTTKDLVLLADESITKKRRKALSFAGWKRKHISRIRSTYAKKDTYNEWNYSKLRIWQLVEYDKVIFIDSDLIVLENIDKFFKFPQLSARGNNKVLFNSGIMLIEPSKCAFDTLMNKRRALVSYNGGDQGFLNEAFTWWHRWPSRMNYLKIYENFTNHMQREVPKSGVNAPYAIHYLGLKPWVCYKDYDCNWDLWNHRMYASDSAHWRWWRLYDSMPNKLHSFCGLSRKMNERIKRVRERARAANFSDQHWKIKVKDPRQYQLIN</sequence>
<keyword evidence="2" id="KW-0464">Manganese</keyword>
<accession>A0AAP0L195</accession>
<comment type="caution">
    <text evidence="5">The sequence shown here is derived from an EMBL/GenBank/DDBJ whole genome shotgun (WGS) entry which is preliminary data.</text>
</comment>
<dbReference type="Proteomes" id="UP001420932">
    <property type="component" value="Unassembled WGS sequence"/>
</dbReference>
<dbReference type="SUPFAM" id="SSF53448">
    <property type="entry name" value="Nucleotide-diphospho-sugar transferases"/>
    <property type="match status" value="1"/>
</dbReference>
<dbReference type="GO" id="GO:0016757">
    <property type="term" value="F:glycosyltransferase activity"/>
    <property type="evidence" value="ECO:0007669"/>
    <property type="project" value="UniProtKB-KW"/>
</dbReference>
<dbReference type="Gene3D" id="3.90.550.10">
    <property type="entry name" value="Spore Coat Polysaccharide Biosynthesis Protein SpsA, Chain A"/>
    <property type="match status" value="1"/>
</dbReference>
<dbReference type="InterPro" id="IPR029044">
    <property type="entry name" value="Nucleotide-diphossugar_trans"/>
</dbReference>
<gene>
    <name evidence="5" type="ORF">Syun_007546</name>
</gene>
<evidence type="ECO:0000256" key="4">
    <source>
        <dbReference type="SAM" id="Phobius"/>
    </source>
</evidence>
<name>A0AAP0L195_9MAGN</name>
<proteinExistence type="inferred from homology"/>
<feature type="transmembrane region" description="Helical" evidence="4">
    <location>
        <begin position="21"/>
        <end position="42"/>
    </location>
</feature>
<dbReference type="EC" id="2.4.1.-" evidence="3"/>
<dbReference type="PANTHER" id="PTHR11183">
    <property type="entry name" value="GLYCOGENIN SUBFAMILY MEMBER"/>
    <property type="match status" value="1"/>
</dbReference>
<keyword evidence="4" id="KW-0812">Transmembrane</keyword>
<protein>
    <recommendedName>
        <fullName evidence="3">Hexosyltransferase</fullName>
        <ecNumber evidence="3">2.4.1.-</ecNumber>
    </recommendedName>
</protein>
<evidence type="ECO:0000313" key="6">
    <source>
        <dbReference type="Proteomes" id="UP001420932"/>
    </source>
</evidence>
<keyword evidence="6" id="KW-1185">Reference proteome</keyword>
<keyword evidence="4" id="KW-1133">Transmembrane helix</keyword>
<dbReference type="AlphaFoldDB" id="A0AAP0L195"/>
<organism evidence="5 6">
    <name type="scientific">Stephania yunnanensis</name>
    <dbReference type="NCBI Taxonomy" id="152371"/>
    <lineage>
        <taxon>Eukaryota</taxon>
        <taxon>Viridiplantae</taxon>
        <taxon>Streptophyta</taxon>
        <taxon>Embryophyta</taxon>
        <taxon>Tracheophyta</taxon>
        <taxon>Spermatophyta</taxon>
        <taxon>Magnoliopsida</taxon>
        <taxon>Ranunculales</taxon>
        <taxon>Menispermaceae</taxon>
        <taxon>Menispermoideae</taxon>
        <taxon>Cissampelideae</taxon>
        <taxon>Stephania</taxon>
    </lineage>
</organism>
<keyword evidence="1" id="KW-0808">Transferase</keyword>
<comment type="similarity">
    <text evidence="3">Belongs to the glycosyltransferase 8 family.</text>
</comment>
<reference evidence="5 6" key="1">
    <citation type="submission" date="2024-01" db="EMBL/GenBank/DDBJ databases">
        <title>Genome assemblies of Stephania.</title>
        <authorList>
            <person name="Yang L."/>
        </authorList>
    </citation>
    <scope>NUCLEOTIDE SEQUENCE [LARGE SCALE GENOMIC DNA]</scope>
    <source>
        <strain evidence="5">YNDBR</strain>
        <tissue evidence="5">Leaf</tissue>
    </source>
</reference>
<dbReference type="CDD" id="cd02537">
    <property type="entry name" value="GT8_Glycogenin"/>
    <property type="match status" value="1"/>
</dbReference>
<keyword evidence="4" id="KW-0472">Membrane</keyword>
<dbReference type="EMBL" id="JBBNAF010000003">
    <property type="protein sequence ID" value="KAK9161205.1"/>
    <property type="molecule type" value="Genomic_DNA"/>
</dbReference>
<keyword evidence="1" id="KW-0328">Glycosyltransferase</keyword>
<evidence type="ECO:0000256" key="2">
    <source>
        <dbReference type="ARBA" id="ARBA00023211"/>
    </source>
</evidence>
<evidence type="ECO:0000256" key="3">
    <source>
        <dbReference type="RuleBase" id="RU362027"/>
    </source>
</evidence>
<dbReference type="InterPro" id="IPR002495">
    <property type="entry name" value="Glyco_trans_8"/>
</dbReference>